<name>A0A1I8B5C2_MELHA</name>
<dbReference type="AlphaFoldDB" id="A0A1I8B5C2"/>
<keyword evidence="1" id="KW-1185">Reference proteome</keyword>
<accession>A0A1I8B5C2</accession>
<organism evidence="1 2">
    <name type="scientific">Meloidogyne hapla</name>
    <name type="common">Root-knot nematode worm</name>
    <dbReference type="NCBI Taxonomy" id="6305"/>
    <lineage>
        <taxon>Eukaryota</taxon>
        <taxon>Metazoa</taxon>
        <taxon>Ecdysozoa</taxon>
        <taxon>Nematoda</taxon>
        <taxon>Chromadorea</taxon>
        <taxon>Rhabditida</taxon>
        <taxon>Tylenchina</taxon>
        <taxon>Tylenchomorpha</taxon>
        <taxon>Tylenchoidea</taxon>
        <taxon>Meloidogynidae</taxon>
        <taxon>Meloidogyninae</taxon>
        <taxon>Meloidogyne</taxon>
    </lineage>
</organism>
<dbReference type="Proteomes" id="UP000095281">
    <property type="component" value="Unplaced"/>
</dbReference>
<dbReference type="WBParaSite" id="MhA1_Contig1409.frz3.gene3">
    <property type="protein sequence ID" value="MhA1_Contig1409.frz3.gene3"/>
    <property type="gene ID" value="MhA1_Contig1409.frz3.gene3"/>
</dbReference>
<evidence type="ECO:0000313" key="1">
    <source>
        <dbReference type="Proteomes" id="UP000095281"/>
    </source>
</evidence>
<protein>
    <submittedName>
        <fullName evidence="2">Uncharacterized protein</fullName>
    </submittedName>
</protein>
<evidence type="ECO:0000313" key="2">
    <source>
        <dbReference type="WBParaSite" id="MhA1_Contig1409.frz3.gene3"/>
    </source>
</evidence>
<sequence length="98" mass="11561">MNFDLENFYSDEKFKDESFIKGLDECINILEIEKSEHYAYNLKALYNRFNSAQFYHKNLPEYEGSFVVTNKIDNECTVCHENIKIGEFAQKTTCKPVN</sequence>
<proteinExistence type="predicted"/>
<reference evidence="2" key="1">
    <citation type="submission" date="2016-11" db="UniProtKB">
        <authorList>
            <consortium name="WormBaseParasite"/>
        </authorList>
    </citation>
    <scope>IDENTIFICATION</scope>
</reference>